<protein>
    <submittedName>
        <fullName evidence="1">Uncharacterized protein</fullName>
    </submittedName>
</protein>
<evidence type="ECO:0000313" key="2">
    <source>
        <dbReference type="Proteomes" id="UP000266861"/>
    </source>
</evidence>
<keyword evidence="2" id="KW-1185">Reference proteome</keyword>
<reference evidence="1 2" key="1">
    <citation type="submission" date="2018-08" db="EMBL/GenBank/DDBJ databases">
        <title>Genome and evolution of the arbuscular mycorrhizal fungus Diversispora epigaea (formerly Glomus versiforme) and its bacterial endosymbionts.</title>
        <authorList>
            <person name="Sun X."/>
            <person name="Fei Z."/>
            <person name="Harrison M."/>
        </authorList>
    </citation>
    <scope>NUCLEOTIDE SEQUENCE [LARGE SCALE GENOMIC DNA]</scope>
    <source>
        <strain evidence="1 2">IT104</strain>
    </source>
</reference>
<dbReference type="AlphaFoldDB" id="A0A397GHE4"/>
<comment type="caution">
    <text evidence="1">The sequence shown here is derived from an EMBL/GenBank/DDBJ whole genome shotgun (WGS) entry which is preliminary data.</text>
</comment>
<sequence>MNFRFEKKSCIIRQAYSTSWLVVMSDDVLLIITHKPILRSQTFQSLLKYGINLKIVIDLELESQKMKRKNFNGT</sequence>
<organism evidence="1 2">
    <name type="scientific">Diversispora epigaea</name>
    <dbReference type="NCBI Taxonomy" id="1348612"/>
    <lineage>
        <taxon>Eukaryota</taxon>
        <taxon>Fungi</taxon>
        <taxon>Fungi incertae sedis</taxon>
        <taxon>Mucoromycota</taxon>
        <taxon>Glomeromycotina</taxon>
        <taxon>Glomeromycetes</taxon>
        <taxon>Diversisporales</taxon>
        <taxon>Diversisporaceae</taxon>
        <taxon>Diversispora</taxon>
    </lineage>
</organism>
<gene>
    <name evidence="1" type="ORF">Glove_541g39</name>
</gene>
<dbReference type="Proteomes" id="UP000266861">
    <property type="component" value="Unassembled WGS sequence"/>
</dbReference>
<proteinExistence type="predicted"/>
<name>A0A397GHE4_9GLOM</name>
<evidence type="ECO:0000313" key="1">
    <source>
        <dbReference type="EMBL" id="RHZ48856.1"/>
    </source>
</evidence>
<accession>A0A397GHE4</accession>
<dbReference type="EMBL" id="PQFF01000460">
    <property type="protein sequence ID" value="RHZ48856.1"/>
    <property type="molecule type" value="Genomic_DNA"/>
</dbReference>